<feature type="compositionally biased region" description="Low complexity" evidence="1">
    <location>
        <begin position="64"/>
        <end position="74"/>
    </location>
</feature>
<organism evidence="2 3">
    <name type="scientific">Amycolatopsis bullii</name>
    <dbReference type="NCBI Taxonomy" id="941987"/>
    <lineage>
        <taxon>Bacteria</taxon>
        <taxon>Bacillati</taxon>
        <taxon>Actinomycetota</taxon>
        <taxon>Actinomycetes</taxon>
        <taxon>Pseudonocardiales</taxon>
        <taxon>Pseudonocardiaceae</taxon>
        <taxon>Amycolatopsis</taxon>
    </lineage>
</organism>
<sequence>MRVDAAHLLALRPGQGAETVEKAGRAKGDLAGVGVHVERPALWPRIGRGFLLEDGDVEAVELQDAGAGEPAEAGAGDGNAREGHVTKKAQPLKKCNDSTF</sequence>
<proteinExistence type="predicted"/>
<reference evidence="3" key="1">
    <citation type="journal article" date="2019" name="Int. J. Syst. Evol. Microbiol.">
        <title>The Global Catalogue of Microorganisms (GCM) 10K type strain sequencing project: providing services to taxonomists for standard genome sequencing and annotation.</title>
        <authorList>
            <consortium name="The Broad Institute Genomics Platform"/>
            <consortium name="The Broad Institute Genome Sequencing Center for Infectious Disease"/>
            <person name="Wu L."/>
            <person name="Ma J."/>
        </authorList>
    </citation>
    <scope>NUCLEOTIDE SEQUENCE [LARGE SCALE GENOMIC DNA]</scope>
    <source>
        <strain evidence="3">CGMCC 4.7680</strain>
    </source>
</reference>
<dbReference type="EMBL" id="BNAW01000028">
    <property type="protein sequence ID" value="GHG28506.1"/>
    <property type="molecule type" value="Genomic_DNA"/>
</dbReference>
<evidence type="ECO:0000256" key="1">
    <source>
        <dbReference type="SAM" id="MobiDB-lite"/>
    </source>
</evidence>
<dbReference type="Proteomes" id="UP000649955">
    <property type="component" value="Unassembled WGS sequence"/>
</dbReference>
<comment type="caution">
    <text evidence="2">The sequence shown here is derived from an EMBL/GenBank/DDBJ whole genome shotgun (WGS) entry which is preliminary data.</text>
</comment>
<evidence type="ECO:0000313" key="3">
    <source>
        <dbReference type="Proteomes" id="UP000649955"/>
    </source>
</evidence>
<name>A0ABQ3KQA8_9PSEU</name>
<evidence type="ECO:0000313" key="2">
    <source>
        <dbReference type="EMBL" id="GHG28506.1"/>
    </source>
</evidence>
<feature type="region of interest" description="Disordered" evidence="1">
    <location>
        <begin position="64"/>
        <end position="100"/>
    </location>
</feature>
<keyword evidence="3" id="KW-1185">Reference proteome</keyword>
<protein>
    <submittedName>
        <fullName evidence="2">Uncharacterized protein</fullName>
    </submittedName>
</protein>
<gene>
    <name evidence="2" type="ORF">GCM10017567_55240</name>
</gene>
<accession>A0ABQ3KQA8</accession>